<keyword evidence="1" id="KW-0677">Repeat</keyword>
<evidence type="ECO:0000313" key="4">
    <source>
        <dbReference type="Proteomes" id="UP000807469"/>
    </source>
</evidence>
<name>A0A9P5Z084_9AGAR</name>
<feature type="domain" description="Nephrocystin 3-like N-terminal" evidence="2">
    <location>
        <begin position="319"/>
        <end position="353"/>
    </location>
</feature>
<dbReference type="PANTHER" id="PTHR10039">
    <property type="entry name" value="AMELOGENIN"/>
    <property type="match status" value="1"/>
</dbReference>
<sequence>MASTEKHSPVPIQACLRAIEITDTGNLRIKKVYFVVVSLDDCVVAESERKSNENSSLHWPEKHIFEVHPSSTVIIKLYRESRFPGVKHLVGEHIGKVVDLLENGGTSMDLKDEYGVVIVPKLELDILATIGTVLQITKSIMDVVSKANPILQASWTVLSTVYNAIQEVELQDDSVRELAESLRELLGIAKENSRLLVIEDTTNVIDDIGRMSLKVTSLIYEYTRPNFSWRALKSQLSKDLKDRIGKCQKACVELREKLQIRLILETSKMTKEIKNHSANIQIMLDIIKDDKLAEEIWKWLSAPDSSGNYNAALGKRQAGTCDWFLNGKWFDDIEQEAGLLWIKGTAGCGKTILW</sequence>
<dbReference type="InterPro" id="IPR056884">
    <property type="entry name" value="NPHP3-like_N"/>
</dbReference>
<accession>A0A9P5Z084</accession>
<keyword evidence="4" id="KW-1185">Reference proteome</keyword>
<dbReference type="EMBL" id="MU155222">
    <property type="protein sequence ID" value="KAF9479013.1"/>
    <property type="molecule type" value="Genomic_DNA"/>
</dbReference>
<dbReference type="Pfam" id="PF24883">
    <property type="entry name" value="NPHP3_N"/>
    <property type="match status" value="1"/>
</dbReference>
<dbReference type="OrthoDB" id="163438at2759"/>
<gene>
    <name evidence="3" type="ORF">BDN70DRAFT_716430</name>
</gene>
<evidence type="ECO:0000259" key="2">
    <source>
        <dbReference type="Pfam" id="PF24883"/>
    </source>
</evidence>
<organism evidence="3 4">
    <name type="scientific">Pholiota conissans</name>
    <dbReference type="NCBI Taxonomy" id="109636"/>
    <lineage>
        <taxon>Eukaryota</taxon>
        <taxon>Fungi</taxon>
        <taxon>Dikarya</taxon>
        <taxon>Basidiomycota</taxon>
        <taxon>Agaricomycotina</taxon>
        <taxon>Agaricomycetes</taxon>
        <taxon>Agaricomycetidae</taxon>
        <taxon>Agaricales</taxon>
        <taxon>Agaricineae</taxon>
        <taxon>Strophariaceae</taxon>
        <taxon>Pholiota</taxon>
    </lineage>
</organism>
<evidence type="ECO:0000256" key="1">
    <source>
        <dbReference type="ARBA" id="ARBA00022737"/>
    </source>
</evidence>
<dbReference type="PANTHER" id="PTHR10039:SF16">
    <property type="entry name" value="GPI INOSITOL-DEACYLASE"/>
    <property type="match status" value="1"/>
</dbReference>
<reference evidence="3" key="1">
    <citation type="submission" date="2020-11" db="EMBL/GenBank/DDBJ databases">
        <authorList>
            <consortium name="DOE Joint Genome Institute"/>
            <person name="Ahrendt S."/>
            <person name="Riley R."/>
            <person name="Andreopoulos W."/>
            <person name="Labutti K."/>
            <person name="Pangilinan J."/>
            <person name="Ruiz-Duenas F.J."/>
            <person name="Barrasa J.M."/>
            <person name="Sanchez-Garcia M."/>
            <person name="Camarero S."/>
            <person name="Miyauchi S."/>
            <person name="Serrano A."/>
            <person name="Linde D."/>
            <person name="Babiker R."/>
            <person name="Drula E."/>
            <person name="Ayuso-Fernandez I."/>
            <person name="Pacheco R."/>
            <person name="Padilla G."/>
            <person name="Ferreira P."/>
            <person name="Barriuso J."/>
            <person name="Kellner H."/>
            <person name="Castanera R."/>
            <person name="Alfaro M."/>
            <person name="Ramirez L."/>
            <person name="Pisabarro A.G."/>
            <person name="Kuo A."/>
            <person name="Tritt A."/>
            <person name="Lipzen A."/>
            <person name="He G."/>
            <person name="Yan M."/>
            <person name="Ng V."/>
            <person name="Cullen D."/>
            <person name="Martin F."/>
            <person name="Rosso M.-N."/>
            <person name="Henrissat B."/>
            <person name="Hibbett D."/>
            <person name="Martinez A.T."/>
            <person name="Grigoriev I.V."/>
        </authorList>
    </citation>
    <scope>NUCLEOTIDE SEQUENCE</scope>
    <source>
        <strain evidence="3">CIRM-BRFM 674</strain>
    </source>
</reference>
<comment type="caution">
    <text evidence="3">The sequence shown here is derived from an EMBL/GenBank/DDBJ whole genome shotgun (WGS) entry which is preliminary data.</text>
</comment>
<evidence type="ECO:0000313" key="3">
    <source>
        <dbReference type="EMBL" id="KAF9479013.1"/>
    </source>
</evidence>
<proteinExistence type="predicted"/>
<dbReference type="AlphaFoldDB" id="A0A9P5Z084"/>
<protein>
    <recommendedName>
        <fullName evidence="2">Nephrocystin 3-like N-terminal domain-containing protein</fullName>
    </recommendedName>
</protein>
<dbReference type="Proteomes" id="UP000807469">
    <property type="component" value="Unassembled WGS sequence"/>
</dbReference>